<protein>
    <submittedName>
        <fullName evidence="1">Uncharacterized protein</fullName>
    </submittedName>
</protein>
<organism evidence="1 2">
    <name type="scientific">Kipferlia bialata</name>
    <dbReference type="NCBI Taxonomy" id="797122"/>
    <lineage>
        <taxon>Eukaryota</taxon>
        <taxon>Metamonada</taxon>
        <taxon>Carpediemonas-like organisms</taxon>
        <taxon>Kipferlia</taxon>
    </lineage>
</organism>
<reference evidence="1 2" key="1">
    <citation type="journal article" date="2018" name="PLoS ONE">
        <title>The draft genome of Kipferlia bialata reveals reductive genome evolution in fornicate parasites.</title>
        <authorList>
            <person name="Tanifuji G."/>
            <person name="Takabayashi S."/>
            <person name="Kume K."/>
            <person name="Takagi M."/>
            <person name="Nakayama T."/>
            <person name="Kamikawa R."/>
            <person name="Inagaki Y."/>
            <person name="Hashimoto T."/>
        </authorList>
    </citation>
    <scope>NUCLEOTIDE SEQUENCE [LARGE SCALE GENOMIC DNA]</scope>
    <source>
        <strain evidence="1">NY0173</strain>
    </source>
</reference>
<feature type="non-terminal residue" evidence="1">
    <location>
        <position position="1"/>
    </location>
</feature>
<gene>
    <name evidence="1" type="ORF">KIPB_017062</name>
</gene>
<comment type="caution">
    <text evidence="1">The sequence shown here is derived from an EMBL/GenBank/DDBJ whole genome shotgun (WGS) entry which is preliminary data.</text>
</comment>
<dbReference type="EMBL" id="BDIP01011038">
    <property type="protein sequence ID" value="GIQ92958.1"/>
    <property type="molecule type" value="Genomic_DNA"/>
</dbReference>
<name>A0A9K3DC16_9EUKA</name>
<dbReference type="Proteomes" id="UP000265618">
    <property type="component" value="Unassembled WGS sequence"/>
</dbReference>
<sequence length="58" mass="6488">VLSPPPLFDLARARRFTFENWEPKSILEAVVSAPVSQSVDVTLVKGQDTLYDMHMDLG</sequence>
<proteinExistence type="predicted"/>
<keyword evidence="2" id="KW-1185">Reference proteome</keyword>
<evidence type="ECO:0000313" key="1">
    <source>
        <dbReference type="EMBL" id="GIQ92958.1"/>
    </source>
</evidence>
<accession>A0A9K3DC16</accession>
<dbReference type="AlphaFoldDB" id="A0A9K3DC16"/>
<feature type="non-terminal residue" evidence="1">
    <location>
        <position position="58"/>
    </location>
</feature>
<evidence type="ECO:0000313" key="2">
    <source>
        <dbReference type="Proteomes" id="UP000265618"/>
    </source>
</evidence>